<reference evidence="1" key="1">
    <citation type="submission" date="2020-07" db="EMBL/GenBank/DDBJ databases">
        <authorList>
            <person name="Ferguson B K."/>
        </authorList>
    </citation>
    <scope>NUCLEOTIDE SEQUENCE</scope>
    <source>
        <strain evidence="1">L06</strain>
    </source>
</reference>
<proteinExistence type="predicted"/>
<gene>
    <name evidence="1" type="ORF">BBRV_LOCUS76759</name>
</gene>
<name>A0A6V7KD41_9HYME</name>
<dbReference type="AlphaFoldDB" id="A0A6V7KD41"/>
<protein>
    <submittedName>
        <fullName evidence="1">Uncharacterized protein</fullName>
    </submittedName>
</protein>
<dbReference type="EMBL" id="CADCXW020000119">
    <property type="protein sequence ID" value="CAD1562245.1"/>
    <property type="molecule type" value="Genomic_DNA"/>
</dbReference>
<sequence>MKAPEITVKLYIHFNIHLEKIDALTCDMSQMQGWILLGTHDVTIPVPQHSPDDLIDRQIESLKNQQSNVLADSLAKDRDIEKEIQRLLCI</sequence>
<accession>A0A6V7KD41</accession>
<evidence type="ECO:0000313" key="1">
    <source>
        <dbReference type="EMBL" id="CAD1562245.1"/>
    </source>
</evidence>
<organism evidence="1">
    <name type="scientific">Bracon brevicornis</name>
    <dbReference type="NCBI Taxonomy" id="1563983"/>
    <lineage>
        <taxon>Eukaryota</taxon>
        <taxon>Metazoa</taxon>
        <taxon>Ecdysozoa</taxon>
        <taxon>Arthropoda</taxon>
        <taxon>Hexapoda</taxon>
        <taxon>Insecta</taxon>
        <taxon>Pterygota</taxon>
        <taxon>Neoptera</taxon>
        <taxon>Endopterygota</taxon>
        <taxon>Hymenoptera</taxon>
        <taxon>Apocrita</taxon>
        <taxon>Ichneumonoidea</taxon>
        <taxon>Braconidae</taxon>
        <taxon>Braconinae</taxon>
        <taxon>Bracon</taxon>
    </lineage>
</organism>